<dbReference type="Proteomes" id="UP000243052">
    <property type="component" value="Chromosome vii"/>
</dbReference>
<organism evidence="2 3">
    <name type="scientific">Eremothecium sinecaudum</name>
    <dbReference type="NCBI Taxonomy" id="45286"/>
    <lineage>
        <taxon>Eukaryota</taxon>
        <taxon>Fungi</taxon>
        <taxon>Dikarya</taxon>
        <taxon>Ascomycota</taxon>
        <taxon>Saccharomycotina</taxon>
        <taxon>Saccharomycetes</taxon>
        <taxon>Saccharomycetales</taxon>
        <taxon>Saccharomycetaceae</taxon>
        <taxon>Eremothecium</taxon>
    </lineage>
</organism>
<dbReference type="SMART" id="SM00268">
    <property type="entry name" value="ACTIN"/>
    <property type="match status" value="1"/>
</dbReference>
<dbReference type="Pfam" id="PF00022">
    <property type="entry name" value="Actin"/>
    <property type="match status" value="2"/>
</dbReference>
<dbReference type="EMBL" id="CP014247">
    <property type="protein sequence ID" value="AMD22188.1"/>
    <property type="molecule type" value="Genomic_DNA"/>
</dbReference>
<dbReference type="PANTHER" id="PTHR11937">
    <property type="entry name" value="ACTIN"/>
    <property type="match status" value="1"/>
</dbReference>
<evidence type="ECO:0000256" key="1">
    <source>
        <dbReference type="RuleBase" id="RU000487"/>
    </source>
</evidence>
<sequence length="306" mass="34652">MEVPVVAQIGHKWCCCGRAGDVDPIDVRDMPSGWLDDDFAIYNLMRNWIRDVIMGDPYRLKVVIIENILLDLPRKRRLCQVLLNRLKVNSVVFLPDVLMSCVASGVSNALVVDIGWENTLVAPVIDLRILENYMGISTVASRHLADELCAKFGVLDGEQTLKQLRIESDIELNDMRIDWIKIQELLDNACGIEVQNGEYDIDDHAILPLVDKVVKKLPVDVKAEVLKNIVIIGGISNADGFKQRLITSLKKEYPNARALQTLSTWQGGSIYTFHALMQQDLDLMEVKKDLFEKNGIVPDWHLQKFM</sequence>
<comment type="similarity">
    <text evidence="1">Belongs to the actin family.</text>
</comment>
<evidence type="ECO:0000313" key="3">
    <source>
        <dbReference type="Proteomes" id="UP000243052"/>
    </source>
</evidence>
<dbReference type="RefSeq" id="XP_017989184.1">
    <property type="nucleotide sequence ID" value="XM_018133653.1"/>
</dbReference>
<dbReference type="Gene3D" id="3.30.420.40">
    <property type="match status" value="1"/>
</dbReference>
<dbReference type="OrthoDB" id="337660at2759"/>
<keyword evidence="3" id="KW-1185">Reference proteome</keyword>
<dbReference type="SUPFAM" id="SSF53067">
    <property type="entry name" value="Actin-like ATPase domain"/>
    <property type="match status" value="2"/>
</dbReference>
<dbReference type="GeneID" id="28725531"/>
<dbReference type="InterPro" id="IPR043129">
    <property type="entry name" value="ATPase_NBD"/>
</dbReference>
<name>A0A109V0N7_9SACH</name>
<dbReference type="AlphaFoldDB" id="A0A109V0N7"/>
<dbReference type="InterPro" id="IPR004000">
    <property type="entry name" value="Actin"/>
</dbReference>
<protein>
    <submittedName>
        <fullName evidence="2">HGL152Cp</fullName>
    </submittedName>
</protein>
<proteinExistence type="inferred from homology"/>
<accession>A0A109V0N7</accession>
<reference evidence="2 3" key="1">
    <citation type="submission" date="2016-01" db="EMBL/GenBank/DDBJ databases">
        <title>Genome sequence of the yeast Holleya sinecauda.</title>
        <authorList>
            <person name="Dietrich F.S."/>
        </authorList>
    </citation>
    <scope>NUCLEOTIDE SEQUENCE [LARGE SCALE GENOMIC DNA]</scope>
    <source>
        <strain evidence="2 3">ATCC 58844</strain>
    </source>
</reference>
<gene>
    <name evidence="2" type="ORF">AW171_hschr74212</name>
</gene>
<evidence type="ECO:0000313" key="2">
    <source>
        <dbReference type="EMBL" id="AMD22188.1"/>
    </source>
</evidence>
<dbReference type="STRING" id="45286.A0A109V0N7"/>